<feature type="domain" description="Phytocyanin" evidence="2">
    <location>
        <begin position="26"/>
        <end position="117"/>
    </location>
</feature>
<evidence type="ECO:0000313" key="4">
    <source>
        <dbReference type="Proteomes" id="UP001054889"/>
    </source>
</evidence>
<sequence>MVGGSVGKVATALVALCCVVFVTQATEYHVGWVFNVQSYGWGKIFTAGDVLVFDYVPGTHNVVEVDEAEWGACQPRPGARTHTSGHDRITLHHGTNYFICSFPDHCDKGVNIAVTAK</sequence>
<gene>
    <name evidence="3" type="primary">ga07089</name>
    <name evidence="3" type="ORF">PR202_ga07089</name>
</gene>
<dbReference type="InterPro" id="IPR039391">
    <property type="entry name" value="Phytocyanin-like"/>
</dbReference>
<reference evidence="3" key="1">
    <citation type="journal article" date="2018" name="DNA Res.">
        <title>Multiple hybrid de novo genome assembly of finger millet, an orphan allotetraploid crop.</title>
        <authorList>
            <person name="Hatakeyama M."/>
            <person name="Aluri S."/>
            <person name="Balachadran M.T."/>
            <person name="Sivarajan S.R."/>
            <person name="Patrignani A."/>
            <person name="Gruter S."/>
            <person name="Poveda L."/>
            <person name="Shimizu-Inatsugi R."/>
            <person name="Baeten J."/>
            <person name="Francoijs K.J."/>
            <person name="Nataraja K.N."/>
            <person name="Reddy Y.A.N."/>
            <person name="Phadnis S."/>
            <person name="Ravikumar R.L."/>
            <person name="Schlapbach R."/>
            <person name="Sreeman S.M."/>
            <person name="Shimizu K.K."/>
        </authorList>
    </citation>
    <scope>NUCLEOTIDE SEQUENCE</scope>
</reference>
<dbReference type="PROSITE" id="PS51485">
    <property type="entry name" value="PHYTOCYANIN"/>
    <property type="match status" value="1"/>
</dbReference>
<keyword evidence="1" id="KW-0732">Signal</keyword>
<dbReference type="PANTHER" id="PTHR33021:SF193">
    <property type="entry name" value="OS06G0218600 PROTEIN"/>
    <property type="match status" value="1"/>
</dbReference>
<dbReference type="InterPro" id="IPR003245">
    <property type="entry name" value="Phytocyanin_dom"/>
</dbReference>
<organism evidence="3 4">
    <name type="scientific">Eleusine coracana subsp. coracana</name>
    <dbReference type="NCBI Taxonomy" id="191504"/>
    <lineage>
        <taxon>Eukaryota</taxon>
        <taxon>Viridiplantae</taxon>
        <taxon>Streptophyta</taxon>
        <taxon>Embryophyta</taxon>
        <taxon>Tracheophyta</taxon>
        <taxon>Spermatophyta</taxon>
        <taxon>Magnoliopsida</taxon>
        <taxon>Liliopsida</taxon>
        <taxon>Poales</taxon>
        <taxon>Poaceae</taxon>
        <taxon>PACMAD clade</taxon>
        <taxon>Chloridoideae</taxon>
        <taxon>Cynodonteae</taxon>
        <taxon>Eleusininae</taxon>
        <taxon>Eleusine</taxon>
    </lineage>
</organism>
<evidence type="ECO:0000256" key="1">
    <source>
        <dbReference type="SAM" id="SignalP"/>
    </source>
</evidence>
<keyword evidence="4" id="KW-1185">Reference proteome</keyword>
<dbReference type="SUPFAM" id="SSF49503">
    <property type="entry name" value="Cupredoxins"/>
    <property type="match status" value="1"/>
</dbReference>
<comment type="caution">
    <text evidence="3">The sequence shown here is derived from an EMBL/GenBank/DDBJ whole genome shotgun (WGS) entry which is preliminary data.</text>
</comment>
<dbReference type="AlphaFoldDB" id="A0AAV5BWN8"/>
<protein>
    <recommendedName>
        <fullName evidence="2">Phytocyanin domain-containing protein</fullName>
    </recommendedName>
</protein>
<evidence type="ECO:0000313" key="3">
    <source>
        <dbReference type="EMBL" id="GJM90778.1"/>
    </source>
</evidence>
<dbReference type="Proteomes" id="UP001054889">
    <property type="component" value="Unassembled WGS sequence"/>
</dbReference>
<dbReference type="GO" id="GO:0005886">
    <property type="term" value="C:plasma membrane"/>
    <property type="evidence" value="ECO:0007669"/>
    <property type="project" value="TreeGrafter"/>
</dbReference>
<accession>A0AAV5BWN8</accession>
<reference evidence="3" key="2">
    <citation type="submission" date="2021-12" db="EMBL/GenBank/DDBJ databases">
        <title>Resequencing data analysis of finger millet.</title>
        <authorList>
            <person name="Hatakeyama M."/>
            <person name="Aluri S."/>
            <person name="Balachadran M.T."/>
            <person name="Sivarajan S.R."/>
            <person name="Poveda L."/>
            <person name="Shimizu-Inatsugi R."/>
            <person name="Schlapbach R."/>
            <person name="Sreeman S.M."/>
            <person name="Shimizu K.K."/>
        </authorList>
    </citation>
    <scope>NUCLEOTIDE SEQUENCE</scope>
</reference>
<proteinExistence type="predicted"/>
<feature type="signal peptide" evidence="1">
    <location>
        <begin position="1"/>
        <end position="25"/>
    </location>
</feature>
<dbReference type="GO" id="GO:0009055">
    <property type="term" value="F:electron transfer activity"/>
    <property type="evidence" value="ECO:0007669"/>
    <property type="project" value="InterPro"/>
</dbReference>
<dbReference type="InterPro" id="IPR008972">
    <property type="entry name" value="Cupredoxin"/>
</dbReference>
<feature type="chain" id="PRO_5043966315" description="Phytocyanin domain-containing protein" evidence="1">
    <location>
        <begin position="26"/>
        <end position="117"/>
    </location>
</feature>
<name>A0AAV5BWN8_ELECO</name>
<evidence type="ECO:0000259" key="2">
    <source>
        <dbReference type="PROSITE" id="PS51485"/>
    </source>
</evidence>
<dbReference type="Pfam" id="PF02298">
    <property type="entry name" value="Cu_bind_like"/>
    <property type="match status" value="1"/>
</dbReference>
<dbReference type="PANTHER" id="PTHR33021">
    <property type="entry name" value="BLUE COPPER PROTEIN"/>
    <property type="match status" value="1"/>
</dbReference>
<dbReference type="Gene3D" id="2.60.40.420">
    <property type="entry name" value="Cupredoxins - blue copper proteins"/>
    <property type="match status" value="1"/>
</dbReference>
<dbReference type="EMBL" id="BQKI01000003">
    <property type="protein sequence ID" value="GJM90778.1"/>
    <property type="molecule type" value="Genomic_DNA"/>
</dbReference>